<protein>
    <submittedName>
        <fullName evidence="3">Uncharacterized protein</fullName>
    </submittedName>
</protein>
<proteinExistence type="predicted"/>
<keyword evidence="1" id="KW-0175">Coiled coil</keyword>
<dbReference type="SUPFAM" id="SSF90257">
    <property type="entry name" value="Myosin rod fragments"/>
    <property type="match status" value="1"/>
</dbReference>
<evidence type="ECO:0000256" key="1">
    <source>
        <dbReference type="SAM" id="Coils"/>
    </source>
</evidence>
<sequence>MPRSGHDNALLEQLLDLQLQLPEVQAALEEAKRRYNAAKAEFNQLRAANEHLTRQVAQLQQQSDDRRPRRRPQKPTGSTPSTSHPHLDFAPIPRAQMSNPELLASIKEAEAQLVPLIRRRTELDQRMLRLAVRYSNLLQQNRDLQAQIEEARRRLSRSLEPSTRPPLQTSRAEQPIALADLGRQAPLRRAGLPPVSRTIVIPGPHSPPPIALITCFHTRLTVSVPTAMSSTAELSQKLADLREQATIVRRQCDDVTREIAETERKIQATLRENARLAQQLSGLQERFQGRQDRRFWPM</sequence>
<name>A0ABR0CD55_PURLI</name>
<feature type="coiled-coil region" evidence="1">
    <location>
        <begin position="127"/>
        <end position="154"/>
    </location>
</feature>
<gene>
    <name evidence="3" type="ORF">Purlil1_962</name>
</gene>
<feature type="compositionally biased region" description="Polar residues" evidence="2">
    <location>
        <begin position="75"/>
        <end position="84"/>
    </location>
</feature>
<dbReference type="PANTHER" id="PTHR43941:SF1">
    <property type="entry name" value="STRUCTURAL MAINTENANCE OF CHROMOSOMES PROTEIN 2"/>
    <property type="match status" value="1"/>
</dbReference>
<evidence type="ECO:0000313" key="3">
    <source>
        <dbReference type="EMBL" id="KAK4094357.1"/>
    </source>
</evidence>
<dbReference type="PANTHER" id="PTHR43941">
    <property type="entry name" value="STRUCTURAL MAINTENANCE OF CHROMOSOMES PROTEIN 2"/>
    <property type="match status" value="1"/>
</dbReference>
<keyword evidence="4" id="KW-1185">Reference proteome</keyword>
<accession>A0ABR0CD55</accession>
<organism evidence="3 4">
    <name type="scientific">Purpureocillium lilacinum</name>
    <name type="common">Paecilomyces lilacinus</name>
    <dbReference type="NCBI Taxonomy" id="33203"/>
    <lineage>
        <taxon>Eukaryota</taxon>
        <taxon>Fungi</taxon>
        <taxon>Dikarya</taxon>
        <taxon>Ascomycota</taxon>
        <taxon>Pezizomycotina</taxon>
        <taxon>Sordariomycetes</taxon>
        <taxon>Hypocreomycetidae</taxon>
        <taxon>Hypocreales</taxon>
        <taxon>Ophiocordycipitaceae</taxon>
        <taxon>Purpureocillium</taxon>
    </lineage>
</organism>
<evidence type="ECO:0000313" key="4">
    <source>
        <dbReference type="Proteomes" id="UP001287286"/>
    </source>
</evidence>
<evidence type="ECO:0000256" key="2">
    <source>
        <dbReference type="SAM" id="MobiDB-lite"/>
    </source>
</evidence>
<feature type="coiled-coil region" evidence="1">
    <location>
        <begin position="231"/>
        <end position="286"/>
    </location>
</feature>
<reference evidence="3 4" key="1">
    <citation type="journal article" date="2024" name="Microbiol. Resour. Announc.">
        <title>Genome annotations for the ascomycete fungi Trichoderma harzianum, Trichoderma aggressivum, and Purpureocillium lilacinum.</title>
        <authorList>
            <person name="Beijen E.P.W."/>
            <person name="Ohm R.A."/>
        </authorList>
    </citation>
    <scope>NUCLEOTIDE SEQUENCE [LARGE SCALE GENOMIC DNA]</scope>
    <source>
        <strain evidence="3 4">CBS 150709</strain>
    </source>
</reference>
<dbReference type="EMBL" id="JAWRVI010000003">
    <property type="protein sequence ID" value="KAK4094357.1"/>
    <property type="molecule type" value="Genomic_DNA"/>
</dbReference>
<feature type="region of interest" description="Disordered" evidence="2">
    <location>
        <begin position="56"/>
        <end position="92"/>
    </location>
</feature>
<dbReference type="Proteomes" id="UP001287286">
    <property type="component" value="Unassembled WGS sequence"/>
</dbReference>
<comment type="caution">
    <text evidence="3">The sequence shown here is derived from an EMBL/GenBank/DDBJ whole genome shotgun (WGS) entry which is preliminary data.</text>
</comment>
<dbReference type="Gene3D" id="1.20.5.4090">
    <property type="match status" value="1"/>
</dbReference>